<dbReference type="InterPro" id="IPR052354">
    <property type="entry name" value="Cell_Wall_Dynamics_Protein"/>
</dbReference>
<dbReference type="EMBL" id="MFAZ01000038">
    <property type="protein sequence ID" value="OGD86627.1"/>
    <property type="molecule type" value="Genomic_DNA"/>
</dbReference>
<dbReference type="InterPro" id="IPR013229">
    <property type="entry name" value="PEGA"/>
</dbReference>
<dbReference type="Gene3D" id="2.30.30.40">
    <property type="entry name" value="SH3 Domains"/>
    <property type="match status" value="1"/>
</dbReference>
<organism evidence="2 3">
    <name type="scientific">Candidatus Curtissbacteria bacterium RIFCSPHIGHO2_01_FULL_41_11</name>
    <dbReference type="NCBI Taxonomy" id="1797711"/>
    <lineage>
        <taxon>Bacteria</taxon>
        <taxon>Candidatus Curtissiibacteriota</taxon>
    </lineage>
</organism>
<dbReference type="Pfam" id="PF08308">
    <property type="entry name" value="PEGA"/>
    <property type="match status" value="2"/>
</dbReference>
<dbReference type="PROSITE" id="PS51781">
    <property type="entry name" value="SH3B"/>
    <property type="match status" value="1"/>
</dbReference>
<accession>A0A1F5G453</accession>
<dbReference type="AlphaFoldDB" id="A0A1F5G453"/>
<protein>
    <recommendedName>
        <fullName evidence="1">SH3b domain-containing protein</fullName>
    </recommendedName>
</protein>
<evidence type="ECO:0000313" key="3">
    <source>
        <dbReference type="Proteomes" id="UP000179102"/>
    </source>
</evidence>
<dbReference type="PANTHER" id="PTHR34408:SF2">
    <property type="entry name" value="CELL WALL-BINDING PROTEIN YWSB"/>
    <property type="match status" value="1"/>
</dbReference>
<dbReference type="SMART" id="SM00287">
    <property type="entry name" value="SH3b"/>
    <property type="match status" value="1"/>
</dbReference>
<evidence type="ECO:0000313" key="2">
    <source>
        <dbReference type="EMBL" id="OGD86627.1"/>
    </source>
</evidence>
<dbReference type="PANTHER" id="PTHR34408">
    <property type="entry name" value="FAMILY PROTEIN, PUTATIVE-RELATED"/>
    <property type="match status" value="1"/>
</dbReference>
<gene>
    <name evidence="2" type="ORF">A2870_03765</name>
</gene>
<dbReference type="Proteomes" id="UP000179102">
    <property type="component" value="Unassembled WGS sequence"/>
</dbReference>
<dbReference type="STRING" id="1797711.A2870_03765"/>
<dbReference type="InterPro" id="IPR003646">
    <property type="entry name" value="SH3-like_bac-type"/>
</dbReference>
<reference evidence="2 3" key="1">
    <citation type="journal article" date="2016" name="Nat. Commun.">
        <title>Thousands of microbial genomes shed light on interconnected biogeochemical processes in an aquifer system.</title>
        <authorList>
            <person name="Anantharaman K."/>
            <person name="Brown C.T."/>
            <person name="Hug L.A."/>
            <person name="Sharon I."/>
            <person name="Castelle C.J."/>
            <person name="Probst A.J."/>
            <person name="Thomas B.C."/>
            <person name="Singh A."/>
            <person name="Wilkins M.J."/>
            <person name="Karaoz U."/>
            <person name="Brodie E.L."/>
            <person name="Williams K.H."/>
            <person name="Hubbard S.S."/>
            <person name="Banfield J.F."/>
        </authorList>
    </citation>
    <scope>NUCLEOTIDE SEQUENCE [LARGE SCALE GENOMIC DNA]</scope>
</reference>
<evidence type="ECO:0000259" key="1">
    <source>
        <dbReference type="PROSITE" id="PS51781"/>
    </source>
</evidence>
<sequence>MPFPSPNAKRPASLAKRGELTTKAKKLFLVSCFLFIVSIVLSGCRLSGSNSLAALQITSTPEAAVFLDGKHISKTPFRSDQLKEKEYLVKISTGEASYVAKVSLKSGTLTVINRDLNNNFMAQSGETLLLESDAKGLFVTSTPPEAELVVDGKYIAKTPYLIEEIDDGDHTVGLSKVGYIKREFAIKTSGDYRLQADVFLASEVAKGISPSPPPAPTPQKLEITKIPQSFLRVRRDPSTTSPEIGRVKTGDQLEIVQETRDWVQVKFEDKQGWIQTQYTKKI</sequence>
<name>A0A1F5G453_9BACT</name>
<proteinExistence type="predicted"/>
<feature type="domain" description="SH3b" evidence="1">
    <location>
        <begin position="220"/>
        <end position="282"/>
    </location>
</feature>
<comment type="caution">
    <text evidence="2">The sequence shown here is derived from an EMBL/GenBank/DDBJ whole genome shotgun (WGS) entry which is preliminary data.</text>
</comment>
<dbReference type="Pfam" id="PF08239">
    <property type="entry name" value="SH3_3"/>
    <property type="match status" value="1"/>
</dbReference>